<gene>
    <name evidence="2" type="ORF">I6N95_17010</name>
</gene>
<dbReference type="PROSITE" id="PS51257">
    <property type="entry name" value="PROKAR_LIPOPROTEIN"/>
    <property type="match status" value="1"/>
</dbReference>
<dbReference type="InterPro" id="IPR006059">
    <property type="entry name" value="SBP"/>
</dbReference>
<dbReference type="InterPro" id="IPR050490">
    <property type="entry name" value="Bact_solute-bd_prot1"/>
</dbReference>
<comment type="caution">
    <text evidence="2">The sequence shown here is derived from an EMBL/GenBank/DDBJ whole genome shotgun (WGS) entry which is preliminary data.</text>
</comment>
<dbReference type="AlphaFoldDB" id="A0A940SW83"/>
<dbReference type="Gene3D" id="3.40.190.10">
    <property type="entry name" value="Periplasmic binding protein-like II"/>
    <property type="match status" value="1"/>
</dbReference>
<accession>A0A940SW83</accession>
<dbReference type="RefSeq" id="WP_209530148.1">
    <property type="nucleotide sequence ID" value="NZ_JAEEGA010000011.1"/>
</dbReference>
<keyword evidence="1" id="KW-0732">Signal</keyword>
<dbReference type="SUPFAM" id="SSF53850">
    <property type="entry name" value="Periplasmic binding protein-like II"/>
    <property type="match status" value="1"/>
</dbReference>
<dbReference type="PANTHER" id="PTHR43649">
    <property type="entry name" value="ARABINOSE-BINDING PROTEIN-RELATED"/>
    <property type="match status" value="1"/>
</dbReference>
<dbReference type="Pfam" id="PF13416">
    <property type="entry name" value="SBP_bac_8"/>
    <property type="match status" value="1"/>
</dbReference>
<keyword evidence="3" id="KW-1185">Reference proteome</keyword>
<proteinExistence type="predicted"/>
<feature type="chain" id="PRO_5037153347" evidence="1">
    <location>
        <begin position="23"/>
        <end position="418"/>
    </location>
</feature>
<dbReference type="EMBL" id="JAEEGA010000011">
    <property type="protein sequence ID" value="MBP1042719.1"/>
    <property type="molecule type" value="Genomic_DNA"/>
</dbReference>
<protein>
    <submittedName>
        <fullName evidence="2">Carbohydrate ABC transporter substrate-binding protein</fullName>
    </submittedName>
</protein>
<organism evidence="2 3">
    <name type="scientific">Vagococcus allomyrinae</name>
    <dbReference type="NCBI Taxonomy" id="2794353"/>
    <lineage>
        <taxon>Bacteria</taxon>
        <taxon>Bacillati</taxon>
        <taxon>Bacillota</taxon>
        <taxon>Bacilli</taxon>
        <taxon>Lactobacillales</taxon>
        <taxon>Enterococcaceae</taxon>
        <taxon>Vagococcus</taxon>
    </lineage>
</organism>
<dbReference type="PANTHER" id="PTHR43649:SF32">
    <property type="entry name" value="SUGAR BINDING SECRETED PROTEIN"/>
    <property type="match status" value="1"/>
</dbReference>
<evidence type="ECO:0000313" key="3">
    <source>
        <dbReference type="Proteomes" id="UP000674938"/>
    </source>
</evidence>
<reference evidence="2" key="1">
    <citation type="submission" date="2020-12" db="EMBL/GenBank/DDBJ databases">
        <title>Vagococcus allomyrinae sp. nov. and Enterococcus lavae sp. nov., isolated from the larvae of Allomyrina dichotoma.</title>
        <authorList>
            <person name="Lee S.D."/>
        </authorList>
    </citation>
    <scope>NUCLEOTIDE SEQUENCE</scope>
    <source>
        <strain evidence="2">BWB3-3</strain>
    </source>
</reference>
<evidence type="ECO:0000313" key="2">
    <source>
        <dbReference type="EMBL" id="MBP1042719.1"/>
    </source>
</evidence>
<sequence length="418" mass="45919">MKKSLKVCLGLGLSVGLLGGLAACGKSEDEASGGKVKLAINFYTGAISEESIKAAKEKFPDYELDFKTLPADENFDKKLKTSLNSKSAPDITAINDNIEEFLPYADKFVNLLDYGAEDVASEYVSWKWESGLTADKSQLIAMPLDIGPTALIYHVETFEKAGLPTDPDKVAEQIKTDEDYMAAAKAIKEKTGKAAWMAGDDLLATQLRKATKSQYNEEGELTLGDGETRKAWDYVVEAVESGYTLGVTGNSVDSMVALSDAMYTAHIAASWGVTDMKDDYDKRIDKWRVTTAPGNPSNYGGSFLAVIGTTSHPKEAAEVVKYLTNKDSQTANLKELSLFPANQEVYDEEVMVNEDEFFGGQEINQYFIDAAEHIGYVYKDKRNKAANDCFTEQMTLVEYQGKDPEKAWEDAVAKAEKL</sequence>
<name>A0A940SW83_9ENTE</name>
<evidence type="ECO:0000256" key="1">
    <source>
        <dbReference type="SAM" id="SignalP"/>
    </source>
</evidence>
<dbReference type="Proteomes" id="UP000674938">
    <property type="component" value="Unassembled WGS sequence"/>
</dbReference>
<feature type="signal peptide" evidence="1">
    <location>
        <begin position="1"/>
        <end position="22"/>
    </location>
</feature>